<dbReference type="EMBL" id="JALJAT010000001">
    <property type="protein sequence ID" value="KAK4476136.1"/>
    <property type="molecule type" value="Genomic_DNA"/>
</dbReference>
<proteinExistence type="predicted"/>
<reference evidence="7" key="2">
    <citation type="journal article" date="2023" name="Infect Dis Poverty">
        <title>Chromosome-scale genome of the human blood fluke Schistosoma mekongi and its implications for public health.</title>
        <authorList>
            <person name="Zhou M."/>
            <person name="Xu L."/>
            <person name="Xu D."/>
            <person name="Chen W."/>
            <person name="Khan J."/>
            <person name="Hu Y."/>
            <person name="Huang H."/>
            <person name="Wei H."/>
            <person name="Zhang Y."/>
            <person name="Chusongsang P."/>
            <person name="Tanasarnprasert K."/>
            <person name="Hu X."/>
            <person name="Limpanont Y."/>
            <person name="Lv Z."/>
        </authorList>
    </citation>
    <scope>NUCLEOTIDE SEQUENCE</scope>
    <source>
        <strain evidence="7">LV_2022a</strain>
    </source>
</reference>
<dbReference type="InterPro" id="IPR007320">
    <property type="entry name" value="PDCD2_C"/>
</dbReference>
<keyword evidence="1" id="KW-0479">Metal-binding</keyword>
<name>A0AAE1ZKV6_SCHME</name>
<dbReference type="SUPFAM" id="SSF144232">
    <property type="entry name" value="HIT/MYND zinc finger-like"/>
    <property type="match status" value="1"/>
</dbReference>
<dbReference type="GO" id="GO:0008270">
    <property type="term" value="F:zinc ion binding"/>
    <property type="evidence" value="ECO:0007669"/>
    <property type="project" value="UniProtKB-KW"/>
</dbReference>
<dbReference type="Gene3D" id="6.10.140.2220">
    <property type="match status" value="1"/>
</dbReference>
<dbReference type="Pfam" id="PF01753">
    <property type="entry name" value="zf-MYND"/>
    <property type="match status" value="1"/>
</dbReference>
<dbReference type="InterPro" id="IPR002893">
    <property type="entry name" value="Znf_MYND"/>
</dbReference>
<organism evidence="7 8">
    <name type="scientific">Schistosoma mekongi</name>
    <name type="common">Parasitic worm</name>
    <dbReference type="NCBI Taxonomy" id="38744"/>
    <lineage>
        <taxon>Eukaryota</taxon>
        <taxon>Metazoa</taxon>
        <taxon>Spiralia</taxon>
        <taxon>Lophotrochozoa</taxon>
        <taxon>Platyhelminthes</taxon>
        <taxon>Trematoda</taxon>
        <taxon>Digenea</taxon>
        <taxon>Strigeidida</taxon>
        <taxon>Schistosomatoidea</taxon>
        <taxon>Schistosomatidae</taxon>
        <taxon>Schistosoma</taxon>
    </lineage>
</organism>
<evidence type="ECO:0000256" key="1">
    <source>
        <dbReference type="ARBA" id="ARBA00022723"/>
    </source>
</evidence>
<evidence type="ECO:0000256" key="3">
    <source>
        <dbReference type="ARBA" id="ARBA00022833"/>
    </source>
</evidence>
<evidence type="ECO:0000256" key="4">
    <source>
        <dbReference type="PROSITE-ProRule" id="PRU00134"/>
    </source>
</evidence>
<keyword evidence="3" id="KW-0862">Zinc</keyword>
<gene>
    <name evidence="7" type="ORF">MN116_001354</name>
</gene>
<dbReference type="PANTHER" id="PTHR12298">
    <property type="entry name" value="PCDC2 PROGRAMMED CELL DEATH PROTEIN 2 -RELATED"/>
    <property type="match status" value="1"/>
</dbReference>
<dbReference type="GO" id="GO:0005737">
    <property type="term" value="C:cytoplasm"/>
    <property type="evidence" value="ECO:0007669"/>
    <property type="project" value="InterPro"/>
</dbReference>
<evidence type="ECO:0000313" key="7">
    <source>
        <dbReference type="EMBL" id="KAK4476136.1"/>
    </source>
</evidence>
<dbReference type="PROSITE" id="PS01360">
    <property type="entry name" value="ZF_MYND_1"/>
    <property type="match status" value="1"/>
</dbReference>
<dbReference type="PROSITE" id="PS50865">
    <property type="entry name" value="ZF_MYND_2"/>
    <property type="match status" value="1"/>
</dbReference>
<keyword evidence="2 4" id="KW-0863">Zinc-finger</keyword>
<protein>
    <recommendedName>
        <fullName evidence="6">MYND-type domain-containing protein</fullName>
    </recommendedName>
</protein>
<evidence type="ECO:0000256" key="5">
    <source>
        <dbReference type="SAM" id="MobiDB-lite"/>
    </source>
</evidence>
<dbReference type="GO" id="GO:0005634">
    <property type="term" value="C:nucleus"/>
    <property type="evidence" value="ECO:0007669"/>
    <property type="project" value="TreeGrafter"/>
</dbReference>
<dbReference type="AlphaFoldDB" id="A0AAE1ZKV6"/>
<comment type="caution">
    <text evidence="7">The sequence shown here is derived from an EMBL/GenBank/DDBJ whole genome shotgun (WGS) entry which is preliminary data.</text>
</comment>
<reference evidence="7" key="1">
    <citation type="submission" date="2022-04" db="EMBL/GenBank/DDBJ databases">
        <authorList>
            <person name="Xu L."/>
            <person name="Lv Z."/>
        </authorList>
    </citation>
    <scope>NUCLEOTIDE SEQUENCE</scope>
    <source>
        <strain evidence="7">LV_2022a</strain>
    </source>
</reference>
<dbReference type="Pfam" id="PF04194">
    <property type="entry name" value="PDCD2_C"/>
    <property type="match status" value="1"/>
</dbReference>
<sequence length="375" mass="43241">MSTGPVLGFAVEDTSWHLVSHLFPDKVGGKPAWLALHYLPSPNELKCPICADPMCFLLQIYSPLSEKSDCFHRMLFLFMCRNGECHHRPDYTPFCVFRSQLSRQNSYYSFEPPKKEFPNRQTLNSMIKADCFPWAGKYSSICPICGCKADKTCSKCKMIFYCSKVHQVLDWKRHKLVCGLESQRSMLLFEKNSFLLPEYRLCSKSADNFASDDDSSPEEEEEESDTEALEPGHSNDTEVTDLESMAKKETKEEARFRMFKEAMKSAPDQVIRFQRDGKPIWLSDEPVEVKKCEVCGAERVFEFQVTPQILCYLKLDKVGELNPDFGSLYIFTCSNSCELPRRRKETTNNAEVSTPKYDDALIEYQREIVIRQMVP</sequence>
<evidence type="ECO:0000256" key="2">
    <source>
        <dbReference type="ARBA" id="ARBA00022771"/>
    </source>
</evidence>
<evidence type="ECO:0000313" key="8">
    <source>
        <dbReference type="Proteomes" id="UP001292079"/>
    </source>
</evidence>
<keyword evidence="8" id="KW-1185">Reference proteome</keyword>
<dbReference type="Proteomes" id="UP001292079">
    <property type="component" value="Unassembled WGS sequence"/>
</dbReference>
<dbReference type="PANTHER" id="PTHR12298:SF4">
    <property type="entry name" value="PROGRAMMED CELL DEATH PROTEIN 2"/>
    <property type="match status" value="1"/>
</dbReference>
<feature type="compositionally biased region" description="Acidic residues" evidence="5">
    <location>
        <begin position="210"/>
        <end position="228"/>
    </location>
</feature>
<feature type="domain" description="MYND-type" evidence="6">
    <location>
        <begin position="142"/>
        <end position="178"/>
    </location>
</feature>
<evidence type="ECO:0000259" key="6">
    <source>
        <dbReference type="PROSITE" id="PS50865"/>
    </source>
</evidence>
<accession>A0AAE1ZKV6</accession>
<feature type="region of interest" description="Disordered" evidence="5">
    <location>
        <begin position="209"/>
        <end position="245"/>
    </location>
</feature>